<name>A0A6J5ZRI7_9ZZZZ</name>
<dbReference type="AlphaFoldDB" id="A0A6J5ZRI7"/>
<gene>
    <name evidence="4" type="ORF">UFOPK3547_00981</name>
</gene>
<dbReference type="GO" id="GO:0006308">
    <property type="term" value="P:DNA catabolic process"/>
    <property type="evidence" value="ECO:0007669"/>
    <property type="project" value="InterPro"/>
</dbReference>
<protein>
    <submittedName>
        <fullName evidence="4">Unannotated protein</fullName>
    </submittedName>
</protein>
<organism evidence="4">
    <name type="scientific">freshwater metagenome</name>
    <dbReference type="NCBI Taxonomy" id="449393"/>
    <lineage>
        <taxon>unclassified sequences</taxon>
        <taxon>metagenomes</taxon>
        <taxon>ecological metagenomes</taxon>
    </lineage>
</organism>
<dbReference type="InterPro" id="IPR037004">
    <property type="entry name" value="Exonuc_VII_ssu_sf"/>
</dbReference>
<evidence type="ECO:0000256" key="3">
    <source>
        <dbReference type="ARBA" id="ARBA00022801"/>
    </source>
</evidence>
<dbReference type="Pfam" id="PF02609">
    <property type="entry name" value="Exonuc_VII_S"/>
    <property type="match status" value="1"/>
</dbReference>
<dbReference type="HAMAP" id="MF_00337">
    <property type="entry name" value="Exonuc_7_S"/>
    <property type="match status" value="1"/>
</dbReference>
<sequence length="77" mass="8622">MTEPEQSYELATARLEEIIRRLDSGEAGLRETLDLVKEGRTLVEYCAGELEAVSQGLEEIKLDELIARLDDQSPEGE</sequence>
<dbReference type="SUPFAM" id="SSF116842">
    <property type="entry name" value="XseB-like"/>
    <property type="match status" value="1"/>
</dbReference>
<dbReference type="InterPro" id="IPR003761">
    <property type="entry name" value="Exonuc_VII_S"/>
</dbReference>
<dbReference type="GO" id="GO:0009318">
    <property type="term" value="C:exodeoxyribonuclease VII complex"/>
    <property type="evidence" value="ECO:0007669"/>
    <property type="project" value="InterPro"/>
</dbReference>
<reference evidence="4" key="1">
    <citation type="submission" date="2020-05" db="EMBL/GenBank/DDBJ databases">
        <authorList>
            <person name="Chiriac C."/>
            <person name="Salcher M."/>
            <person name="Ghai R."/>
            <person name="Kavagutti S V."/>
        </authorList>
    </citation>
    <scope>NUCLEOTIDE SEQUENCE</scope>
</reference>
<evidence type="ECO:0000256" key="2">
    <source>
        <dbReference type="ARBA" id="ARBA00022722"/>
    </source>
</evidence>
<evidence type="ECO:0000256" key="1">
    <source>
        <dbReference type="ARBA" id="ARBA00022490"/>
    </source>
</evidence>
<dbReference type="NCBIfam" id="TIGR01280">
    <property type="entry name" value="xseB"/>
    <property type="match status" value="1"/>
</dbReference>
<evidence type="ECO:0000313" key="4">
    <source>
        <dbReference type="EMBL" id="CAB4344735.1"/>
    </source>
</evidence>
<keyword evidence="1" id="KW-0963">Cytoplasm</keyword>
<dbReference type="Gene3D" id="1.10.287.1040">
    <property type="entry name" value="Exonuclease VII, small subunit"/>
    <property type="match status" value="1"/>
</dbReference>
<keyword evidence="3" id="KW-0378">Hydrolase</keyword>
<dbReference type="GO" id="GO:0008855">
    <property type="term" value="F:exodeoxyribonuclease VII activity"/>
    <property type="evidence" value="ECO:0007669"/>
    <property type="project" value="InterPro"/>
</dbReference>
<dbReference type="EMBL" id="CAESAN010000075">
    <property type="protein sequence ID" value="CAB4344735.1"/>
    <property type="molecule type" value="Genomic_DNA"/>
</dbReference>
<accession>A0A6J5ZRI7</accession>
<keyword evidence="2" id="KW-0540">Nuclease</keyword>
<proteinExistence type="inferred from homology"/>